<evidence type="ECO:0000256" key="1">
    <source>
        <dbReference type="SAM" id="MobiDB-lite"/>
    </source>
</evidence>
<sequence length="71" mass="7952">SIDEENWSEDHTVVNSTSNESMKTVSAEKDDTVPVDQGKNNDEDVVNVYDLVSEERSAEKTPTPTIAKRLR</sequence>
<dbReference type="AlphaFoldDB" id="A0A392VLE3"/>
<comment type="caution">
    <text evidence="2">The sequence shown here is derived from an EMBL/GenBank/DDBJ whole genome shotgun (WGS) entry which is preliminary data.</text>
</comment>
<name>A0A392VLE3_9FABA</name>
<accession>A0A392VLE3</accession>
<feature type="non-terminal residue" evidence="2">
    <location>
        <position position="1"/>
    </location>
</feature>
<feature type="non-terminal residue" evidence="2">
    <location>
        <position position="71"/>
    </location>
</feature>
<keyword evidence="3" id="KW-1185">Reference proteome</keyword>
<feature type="region of interest" description="Disordered" evidence="1">
    <location>
        <begin position="1"/>
        <end position="44"/>
    </location>
</feature>
<organism evidence="2 3">
    <name type="scientific">Trifolium medium</name>
    <dbReference type="NCBI Taxonomy" id="97028"/>
    <lineage>
        <taxon>Eukaryota</taxon>
        <taxon>Viridiplantae</taxon>
        <taxon>Streptophyta</taxon>
        <taxon>Embryophyta</taxon>
        <taxon>Tracheophyta</taxon>
        <taxon>Spermatophyta</taxon>
        <taxon>Magnoliopsida</taxon>
        <taxon>eudicotyledons</taxon>
        <taxon>Gunneridae</taxon>
        <taxon>Pentapetalae</taxon>
        <taxon>rosids</taxon>
        <taxon>fabids</taxon>
        <taxon>Fabales</taxon>
        <taxon>Fabaceae</taxon>
        <taxon>Papilionoideae</taxon>
        <taxon>50 kb inversion clade</taxon>
        <taxon>NPAAA clade</taxon>
        <taxon>Hologalegina</taxon>
        <taxon>IRL clade</taxon>
        <taxon>Trifolieae</taxon>
        <taxon>Trifolium</taxon>
    </lineage>
</organism>
<feature type="compositionally biased region" description="Polar residues" evidence="1">
    <location>
        <begin position="13"/>
        <end position="24"/>
    </location>
</feature>
<protein>
    <submittedName>
        <fullName evidence="2">Uncharacterized protein</fullName>
    </submittedName>
</protein>
<reference evidence="2 3" key="1">
    <citation type="journal article" date="2018" name="Front. Plant Sci.">
        <title>Red Clover (Trifolium pratense) and Zigzag Clover (T. medium) - A Picture of Genomic Similarities and Differences.</title>
        <authorList>
            <person name="Dluhosova J."/>
            <person name="Istvanek J."/>
            <person name="Nedelnik J."/>
            <person name="Repkova J."/>
        </authorList>
    </citation>
    <scope>NUCLEOTIDE SEQUENCE [LARGE SCALE GENOMIC DNA]</scope>
    <source>
        <strain evidence="3">cv. 10/8</strain>
        <tissue evidence="2">Leaf</tissue>
    </source>
</reference>
<proteinExistence type="predicted"/>
<dbReference type="EMBL" id="LXQA011188258">
    <property type="protein sequence ID" value="MCI88252.1"/>
    <property type="molecule type" value="Genomic_DNA"/>
</dbReference>
<evidence type="ECO:0000313" key="3">
    <source>
        <dbReference type="Proteomes" id="UP000265520"/>
    </source>
</evidence>
<evidence type="ECO:0000313" key="2">
    <source>
        <dbReference type="EMBL" id="MCI88252.1"/>
    </source>
</evidence>
<dbReference type="Proteomes" id="UP000265520">
    <property type="component" value="Unassembled WGS sequence"/>
</dbReference>